<keyword evidence="4" id="KW-1185">Reference proteome</keyword>
<dbReference type="InterPro" id="IPR000182">
    <property type="entry name" value="GNAT_dom"/>
</dbReference>
<evidence type="ECO:0000313" key="3">
    <source>
        <dbReference type="EMBL" id="SJZ48963.1"/>
    </source>
</evidence>
<dbReference type="InterPro" id="IPR016181">
    <property type="entry name" value="Acyl_CoA_acyltransferase"/>
</dbReference>
<protein>
    <submittedName>
        <fullName evidence="3">Uncharacterized protein</fullName>
    </submittedName>
</protein>
<accession>A0A1T4L2T8</accession>
<feature type="domain" description="N-acetyltransferase" evidence="2">
    <location>
        <begin position="7"/>
        <end position="94"/>
    </location>
</feature>
<name>A0A1T4L2T8_9ENTE</name>
<dbReference type="InterPro" id="IPR031165">
    <property type="entry name" value="GNAT_YJDJ"/>
</dbReference>
<dbReference type="EMBL" id="FUXI01000004">
    <property type="protein sequence ID" value="SJZ48963.1"/>
    <property type="molecule type" value="Genomic_DNA"/>
</dbReference>
<dbReference type="Gene3D" id="3.40.630.30">
    <property type="match status" value="1"/>
</dbReference>
<reference evidence="3 4" key="1">
    <citation type="submission" date="2017-02" db="EMBL/GenBank/DDBJ databases">
        <authorList>
            <person name="Peterson S.W."/>
        </authorList>
    </citation>
    <scope>NUCLEOTIDE SEQUENCE [LARGE SCALE GENOMIC DNA]</scope>
    <source>
        <strain evidence="3 4">ATCC BAA-1030</strain>
    </source>
</reference>
<sequence>MGVEIVEFRLEDEQITLVNDEGNEVGEITWALAGTVMIVDHTFVDPEYRQDNFAKELVRQLVEYARKEEYEVLPLCPYARTQFEKNAEYQDVLRK</sequence>
<dbReference type="Proteomes" id="UP000190328">
    <property type="component" value="Unassembled WGS sequence"/>
</dbReference>
<dbReference type="AlphaFoldDB" id="A0A1T4L2T8"/>
<gene>
    <name evidence="3" type="ORF">SAMN02745116_00508</name>
</gene>
<evidence type="ECO:0000313" key="4">
    <source>
        <dbReference type="Proteomes" id="UP000190328"/>
    </source>
</evidence>
<dbReference type="Pfam" id="PF14542">
    <property type="entry name" value="Acetyltransf_CG"/>
    <property type="match status" value="1"/>
</dbReference>
<dbReference type="SUPFAM" id="SSF55729">
    <property type="entry name" value="Acyl-CoA N-acyltransferases (Nat)"/>
    <property type="match status" value="1"/>
</dbReference>
<evidence type="ECO:0000259" key="2">
    <source>
        <dbReference type="PROSITE" id="PS51729"/>
    </source>
</evidence>
<dbReference type="PROSITE" id="PS51729">
    <property type="entry name" value="GNAT_YJDJ"/>
    <property type="match status" value="1"/>
</dbReference>
<dbReference type="STRING" id="263852.SAMN02745116_00508"/>
<evidence type="ECO:0000259" key="1">
    <source>
        <dbReference type="PROSITE" id="PS51186"/>
    </source>
</evidence>
<proteinExistence type="predicted"/>
<feature type="domain" description="N-acetyltransferase" evidence="1">
    <location>
        <begin position="1"/>
        <end position="95"/>
    </location>
</feature>
<dbReference type="GO" id="GO:0016747">
    <property type="term" value="F:acyltransferase activity, transferring groups other than amino-acyl groups"/>
    <property type="evidence" value="ECO:0007669"/>
    <property type="project" value="InterPro"/>
</dbReference>
<organism evidence="3 4">
    <name type="scientific">Pilibacter termitis</name>
    <dbReference type="NCBI Taxonomy" id="263852"/>
    <lineage>
        <taxon>Bacteria</taxon>
        <taxon>Bacillati</taxon>
        <taxon>Bacillota</taxon>
        <taxon>Bacilli</taxon>
        <taxon>Lactobacillales</taxon>
        <taxon>Enterococcaceae</taxon>
        <taxon>Pilibacter</taxon>
    </lineage>
</organism>
<dbReference type="PROSITE" id="PS51186">
    <property type="entry name" value="GNAT"/>
    <property type="match status" value="1"/>
</dbReference>